<dbReference type="SUPFAM" id="SSF88723">
    <property type="entry name" value="PIN domain-like"/>
    <property type="match status" value="1"/>
</dbReference>
<dbReference type="EMBL" id="SACT01000003">
    <property type="protein sequence ID" value="RVT51361.1"/>
    <property type="molecule type" value="Genomic_DNA"/>
</dbReference>
<proteinExistence type="predicted"/>
<dbReference type="Proteomes" id="UP000288178">
    <property type="component" value="Unassembled WGS sequence"/>
</dbReference>
<gene>
    <name evidence="2" type="ORF">ENE75_10990</name>
</gene>
<dbReference type="Pfam" id="PF13470">
    <property type="entry name" value="PIN_3"/>
    <property type="match status" value="1"/>
</dbReference>
<dbReference type="InterPro" id="IPR002716">
    <property type="entry name" value="PIN_dom"/>
</dbReference>
<dbReference type="InterPro" id="IPR029060">
    <property type="entry name" value="PIN-like_dom_sf"/>
</dbReference>
<feature type="domain" description="PIN" evidence="1">
    <location>
        <begin position="14"/>
        <end position="125"/>
    </location>
</feature>
<name>A0A3S2UPV3_9BURK</name>
<evidence type="ECO:0000313" key="2">
    <source>
        <dbReference type="EMBL" id="RVT51361.1"/>
    </source>
</evidence>
<dbReference type="AlphaFoldDB" id="A0A3S2UPV3"/>
<organism evidence="2 3">
    <name type="scientific">Rubrivivax albus</name>
    <dbReference type="NCBI Taxonomy" id="2499835"/>
    <lineage>
        <taxon>Bacteria</taxon>
        <taxon>Pseudomonadati</taxon>
        <taxon>Pseudomonadota</taxon>
        <taxon>Betaproteobacteria</taxon>
        <taxon>Burkholderiales</taxon>
        <taxon>Sphaerotilaceae</taxon>
        <taxon>Rubrivivax</taxon>
    </lineage>
</organism>
<dbReference type="PANTHER" id="PTHR34610:SF3">
    <property type="entry name" value="SSL7007 PROTEIN"/>
    <property type="match status" value="1"/>
</dbReference>
<accession>A0A3S2UPV3</accession>
<dbReference type="InterPro" id="IPR002850">
    <property type="entry name" value="PIN_toxin-like"/>
</dbReference>
<dbReference type="NCBIfam" id="TIGR00305">
    <property type="entry name" value="putative toxin-antitoxin system toxin component, PIN family"/>
    <property type="match status" value="1"/>
</dbReference>
<sequence length="161" mass="17401">MNGQDTPRSTPPSAVLDTNTVLDMLLFDDSGAAALARAVRAHQVRWIGTARMRDELAGVLQRPRMGRWAPPERAAAILAFADQCMVVVPAPAATDAPRCRDAADQIFIDLAWADRTEWLLTRDKALLKLARAARARAVQVCSPAAWSAAWMARSTGAAHTA</sequence>
<evidence type="ECO:0000313" key="3">
    <source>
        <dbReference type="Proteomes" id="UP000288178"/>
    </source>
</evidence>
<reference evidence="2 3" key="1">
    <citation type="submission" date="2019-01" db="EMBL/GenBank/DDBJ databases">
        <authorList>
            <person name="Chen W.-M."/>
        </authorList>
    </citation>
    <scope>NUCLEOTIDE SEQUENCE [LARGE SCALE GENOMIC DNA]</scope>
    <source>
        <strain evidence="2 3">ICH-3</strain>
    </source>
</reference>
<comment type="caution">
    <text evidence="2">The sequence shown here is derived from an EMBL/GenBank/DDBJ whole genome shotgun (WGS) entry which is preliminary data.</text>
</comment>
<evidence type="ECO:0000259" key="1">
    <source>
        <dbReference type="Pfam" id="PF13470"/>
    </source>
</evidence>
<dbReference type="PANTHER" id="PTHR34610">
    <property type="entry name" value="SSL7007 PROTEIN"/>
    <property type="match status" value="1"/>
</dbReference>
<dbReference type="OrthoDB" id="9802272at2"/>
<keyword evidence="3" id="KW-1185">Reference proteome</keyword>
<protein>
    <submittedName>
        <fullName evidence="2">Putative toxin-antitoxin system toxin component, PIN family</fullName>
    </submittedName>
</protein>